<dbReference type="AlphaFoldDB" id="A0A2U1V853"/>
<keyword evidence="3" id="KW-1185">Reference proteome</keyword>
<dbReference type="PANTHER" id="PTHR40031:SF1">
    <property type="entry name" value="MEMBRANE-BOUND METAL-DEPENDENT HYDROLASE"/>
    <property type="match status" value="1"/>
</dbReference>
<feature type="transmembrane region" description="Helical" evidence="1">
    <location>
        <begin position="163"/>
        <end position="182"/>
    </location>
</feature>
<keyword evidence="1" id="KW-1133">Transmembrane helix</keyword>
<accession>A0A2U1V853</accession>
<sequence length="351" mass="38017">MDSVTQALFGAAVAAAGFRRGLGRRVVLAGAALGTVPDLDVVVGWVSDGFATWRHHRGLTHSIFFGPVVGPLIGLGLAKWEARRRGAAPPDPDRLRAWIWLSVLVLVTHPLIDLFTSYGTQLLAPFSDHRFAINAMPIIDPVYSLPLLAAALVAGLSRRAGRGVVASALALFFVAAYTLHAWSLDARTREAARAQLAAQGIAATDVTAYPLLFQPWYRRVVAETPESIRIGFHSMLAPRPIAWTEVPRQRDPRIDAVAATREGRLLEWFAMGHVAWRVRDAEGAAVVEGADTRYGARGESLLGFWGISVPVDAAGRPGEARIFARRPAADARSFSALWRGITTGREQAEQP</sequence>
<evidence type="ECO:0000313" key="2">
    <source>
        <dbReference type="EMBL" id="PWC30097.1"/>
    </source>
</evidence>
<keyword evidence="1" id="KW-0472">Membrane</keyword>
<feature type="transmembrane region" description="Helical" evidence="1">
    <location>
        <begin position="138"/>
        <end position="156"/>
    </location>
</feature>
<dbReference type="Proteomes" id="UP000245048">
    <property type="component" value="Unassembled WGS sequence"/>
</dbReference>
<dbReference type="PANTHER" id="PTHR40031">
    <property type="entry name" value="HYPOTHETICAL MEMBRANE SPANNING PROTEIN"/>
    <property type="match status" value="1"/>
</dbReference>
<dbReference type="Pfam" id="PF04307">
    <property type="entry name" value="YdjM"/>
    <property type="match status" value="1"/>
</dbReference>
<evidence type="ECO:0008006" key="4">
    <source>
        <dbReference type="Google" id="ProtNLM"/>
    </source>
</evidence>
<feature type="transmembrane region" description="Helical" evidence="1">
    <location>
        <begin position="58"/>
        <end position="78"/>
    </location>
</feature>
<feature type="transmembrane region" description="Helical" evidence="1">
    <location>
        <begin position="98"/>
        <end position="118"/>
    </location>
</feature>
<dbReference type="EMBL" id="PDOA01000002">
    <property type="protein sequence ID" value="PWC30097.1"/>
    <property type="molecule type" value="Genomic_DNA"/>
</dbReference>
<gene>
    <name evidence="2" type="ORF">CR165_04355</name>
</gene>
<comment type="caution">
    <text evidence="2">The sequence shown here is derived from an EMBL/GenBank/DDBJ whole genome shotgun (WGS) entry which is preliminary data.</text>
</comment>
<dbReference type="InterPro" id="IPR053170">
    <property type="entry name" value="Transcription_regulator"/>
</dbReference>
<protein>
    <recommendedName>
        <fullName evidence="4">Hydrolase</fullName>
    </recommendedName>
</protein>
<name>A0A2U1V853_9PROT</name>
<dbReference type="OrthoDB" id="110250at2"/>
<evidence type="ECO:0000313" key="3">
    <source>
        <dbReference type="Proteomes" id="UP000245048"/>
    </source>
</evidence>
<keyword evidence="1" id="KW-0812">Transmembrane</keyword>
<dbReference type="InterPro" id="IPR007404">
    <property type="entry name" value="YdjM-like"/>
</dbReference>
<organism evidence="2 3">
    <name type="scientific">Teichococcus aestuarii</name>
    <dbReference type="NCBI Taxonomy" id="568898"/>
    <lineage>
        <taxon>Bacteria</taxon>
        <taxon>Pseudomonadati</taxon>
        <taxon>Pseudomonadota</taxon>
        <taxon>Alphaproteobacteria</taxon>
        <taxon>Acetobacterales</taxon>
        <taxon>Roseomonadaceae</taxon>
        <taxon>Roseomonas</taxon>
    </lineage>
</organism>
<evidence type="ECO:0000256" key="1">
    <source>
        <dbReference type="SAM" id="Phobius"/>
    </source>
</evidence>
<proteinExistence type="predicted"/>
<dbReference type="RefSeq" id="WP_109515730.1">
    <property type="nucleotide sequence ID" value="NZ_PDOA01000002.1"/>
</dbReference>
<reference evidence="3" key="1">
    <citation type="submission" date="2017-10" db="EMBL/GenBank/DDBJ databases">
        <authorList>
            <person name="Toshchakov S.V."/>
            <person name="Goeva M.A."/>
        </authorList>
    </citation>
    <scope>NUCLEOTIDE SEQUENCE [LARGE SCALE GENOMIC DNA]</scope>
    <source>
        <strain evidence="3">JR1/69-1-13</strain>
    </source>
</reference>